<keyword evidence="2" id="KW-1185">Reference proteome</keyword>
<dbReference type="RefSeq" id="WP_264488353.1">
    <property type="nucleotide sequence ID" value="NZ_JAPDDT010000007.1"/>
</dbReference>
<evidence type="ECO:0000313" key="1">
    <source>
        <dbReference type="EMBL" id="MCW1924245.1"/>
    </source>
</evidence>
<sequence length="215" mass="24472">MEKSEKRRATIELGRKIAEDLGTTSRSDFLGGWMAHYIAELIGRYDNASGTEKEEVGVRAFDAILKLWNHRYQSPSGFDAIKRGEAILKTLSRLDPEEKRPFYFINHPRGDVHDGNDMERLFEMAMGVDRTARGLLKTLLLVMTIKGTDEETAEYSRFAMPDHLTDDLEAIGELKTDVDSDDFPQRFQALLQQLRDFGTLCMEFGSFSNADPEPE</sequence>
<gene>
    <name evidence="1" type="ORF">OKA05_16885</name>
</gene>
<comment type="caution">
    <text evidence="1">The sequence shown here is derived from an EMBL/GenBank/DDBJ whole genome shotgun (WGS) entry which is preliminary data.</text>
</comment>
<accession>A0ABT3GL86</accession>
<name>A0ABT3GL86_9BACT</name>
<protein>
    <submittedName>
        <fullName evidence="1">Uncharacterized protein</fullName>
    </submittedName>
</protein>
<reference evidence="1 2" key="1">
    <citation type="submission" date="2022-10" db="EMBL/GenBank/DDBJ databases">
        <title>Luteolibacter arcticus strain CCTCC AB 2014275, whole genome shotgun sequencing project.</title>
        <authorList>
            <person name="Zhao G."/>
            <person name="Shen L."/>
        </authorList>
    </citation>
    <scope>NUCLEOTIDE SEQUENCE [LARGE SCALE GENOMIC DNA]</scope>
    <source>
        <strain evidence="1 2">CCTCC AB 2014275</strain>
    </source>
</reference>
<dbReference type="EMBL" id="JAPDDT010000007">
    <property type="protein sequence ID" value="MCW1924245.1"/>
    <property type="molecule type" value="Genomic_DNA"/>
</dbReference>
<evidence type="ECO:0000313" key="2">
    <source>
        <dbReference type="Proteomes" id="UP001320876"/>
    </source>
</evidence>
<organism evidence="1 2">
    <name type="scientific">Luteolibacter arcticus</name>
    <dbReference type="NCBI Taxonomy" id="1581411"/>
    <lineage>
        <taxon>Bacteria</taxon>
        <taxon>Pseudomonadati</taxon>
        <taxon>Verrucomicrobiota</taxon>
        <taxon>Verrucomicrobiia</taxon>
        <taxon>Verrucomicrobiales</taxon>
        <taxon>Verrucomicrobiaceae</taxon>
        <taxon>Luteolibacter</taxon>
    </lineage>
</organism>
<proteinExistence type="predicted"/>
<dbReference type="Proteomes" id="UP001320876">
    <property type="component" value="Unassembled WGS sequence"/>
</dbReference>